<dbReference type="EMBL" id="CYHG01000003">
    <property type="protein sequence ID" value="CUB03334.1"/>
    <property type="molecule type" value="Genomic_DNA"/>
</dbReference>
<proteinExistence type="predicted"/>
<sequence length="134" mass="14495">MNMTKPKYIAGLLAVAALTTACSEKMPNVSEENCTQTNIQKIEDSQIREKFSDQCFDFRIEQGKEKASNLLEQGQESAEEMLENGKEAAADAYDSTTDAMKDGADAVNDAWDDGVDAVQDGADEAADKMDAATN</sequence>
<dbReference type="PROSITE" id="PS51257">
    <property type="entry name" value="PROKAR_LIPOPROTEIN"/>
    <property type="match status" value="1"/>
</dbReference>
<keyword evidence="2" id="KW-1185">Reference proteome</keyword>
<dbReference type="AlphaFoldDB" id="A0A0K6IJR3"/>
<name>A0A0K6IJR3_9GAMM</name>
<dbReference type="InterPro" id="IPR027584">
    <property type="entry name" value="TrbK_RP4"/>
</dbReference>
<dbReference type="Proteomes" id="UP000182769">
    <property type="component" value="Unassembled WGS sequence"/>
</dbReference>
<organism evidence="1 2">
    <name type="scientific">Marinomonas fungiae</name>
    <dbReference type="NCBI Taxonomy" id="1137284"/>
    <lineage>
        <taxon>Bacteria</taxon>
        <taxon>Pseudomonadati</taxon>
        <taxon>Pseudomonadota</taxon>
        <taxon>Gammaproteobacteria</taxon>
        <taxon>Oceanospirillales</taxon>
        <taxon>Oceanospirillaceae</taxon>
        <taxon>Marinomonas</taxon>
    </lineage>
</organism>
<dbReference type="Gene3D" id="1.10.287.700">
    <property type="entry name" value="Helix hairpin bin"/>
    <property type="match status" value="1"/>
</dbReference>
<evidence type="ECO:0000313" key="1">
    <source>
        <dbReference type="EMBL" id="CUB03334.1"/>
    </source>
</evidence>
<dbReference type="NCBIfam" id="TIGR04359">
    <property type="entry name" value="TrbK_RP4"/>
    <property type="match status" value="1"/>
</dbReference>
<keyword evidence="1" id="KW-0449">Lipoprotein</keyword>
<reference evidence="2" key="1">
    <citation type="submission" date="2015-08" db="EMBL/GenBank/DDBJ databases">
        <authorList>
            <person name="Varghese N."/>
        </authorList>
    </citation>
    <scope>NUCLEOTIDE SEQUENCE [LARGE SCALE GENOMIC DNA]</scope>
    <source>
        <strain evidence="2">JCM 18476</strain>
    </source>
</reference>
<protein>
    <submittedName>
        <fullName evidence="1">Entry exclusion lipoprotein TrbK</fullName>
    </submittedName>
</protein>
<evidence type="ECO:0000313" key="2">
    <source>
        <dbReference type="Proteomes" id="UP000182769"/>
    </source>
</evidence>
<gene>
    <name evidence="1" type="ORF">Ga0061065_103184</name>
</gene>
<dbReference type="RefSeq" id="WP_055462294.1">
    <property type="nucleotide sequence ID" value="NZ_CYHG01000003.1"/>
</dbReference>
<accession>A0A0K6IJR3</accession>